<proteinExistence type="predicted"/>
<accession>A0ABU7AI69</accession>
<feature type="compositionally biased region" description="Polar residues" evidence="1">
    <location>
        <begin position="26"/>
        <end position="43"/>
    </location>
</feature>
<evidence type="ECO:0000256" key="1">
    <source>
        <dbReference type="SAM" id="MobiDB-lite"/>
    </source>
</evidence>
<name>A0ABU7AI69_9TELE</name>
<reference evidence="2 3" key="1">
    <citation type="submission" date="2021-07" db="EMBL/GenBank/DDBJ databases">
        <authorList>
            <person name="Palmer J.M."/>
        </authorList>
    </citation>
    <scope>NUCLEOTIDE SEQUENCE [LARGE SCALE GENOMIC DNA]</scope>
    <source>
        <strain evidence="2 3">AT_MEX2019</strain>
        <tissue evidence="2">Muscle</tissue>
    </source>
</reference>
<gene>
    <name evidence="2" type="ORF">ATANTOWER_018548</name>
</gene>
<dbReference type="Proteomes" id="UP001345963">
    <property type="component" value="Unassembled WGS sequence"/>
</dbReference>
<organism evidence="2 3">
    <name type="scientific">Ataeniobius toweri</name>
    <dbReference type="NCBI Taxonomy" id="208326"/>
    <lineage>
        <taxon>Eukaryota</taxon>
        <taxon>Metazoa</taxon>
        <taxon>Chordata</taxon>
        <taxon>Craniata</taxon>
        <taxon>Vertebrata</taxon>
        <taxon>Euteleostomi</taxon>
        <taxon>Actinopterygii</taxon>
        <taxon>Neopterygii</taxon>
        <taxon>Teleostei</taxon>
        <taxon>Neoteleostei</taxon>
        <taxon>Acanthomorphata</taxon>
        <taxon>Ovalentaria</taxon>
        <taxon>Atherinomorphae</taxon>
        <taxon>Cyprinodontiformes</taxon>
        <taxon>Goodeidae</taxon>
        <taxon>Ataeniobius</taxon>
    </lineage>
</organism>
<protein>
    <submittedName>
        <fullName evidence="2">Uncharacterized protein</fullName>
    </submittedName>
</protein>
<dbReference type="EMBL" id="JAHUTI010013687">
    <property type="protein sequence ID" value="MED6237075.1"/>
    <property type="molecule type" value="Genomic_DNA"/>
</dbReference>
<keyword evidence="3" id="KW-1185">Reference proteome</keyword>
<feature type="region of interest" description="Disordered" evidence="1">
    <location>
        <begin position="1"/>
        <end position="51"/>
    </location>
</feature>
<feature type="compositionally biased region" description="Low complexity" evidence="1">
    <location>
        <begin position="10"/>
        <end position="25"/>
    </location>
</feature>
<evidence type="ECO:0000313" key="3">
    <source>
        <dbReference type="Proteomes" id="UP001345963"/>
    </source>
</evidence>
<sequence>MIQIDTLRFSSETSSASSSPSHSQSDIQPSFDPQRSCHTSDVLSSTSAMKTSASTCLSSTKSEYADAPFASLHLCVSRSQAKMQLQRLNRNILQVQIMSAPEQTVLPEETWGLQYLQKDAADLV</sequence>
<comment type="caution">
    <text evidence="2">The sequence shown here is derived from an EMBL/GenBank/DDBJ whole genome shotgun (WGS) entry which is preliminary data.</text>
</comment>
<evidence type="ECO:0000313" key="2">
    <source>
        <dbReference type="EMBL" id="MED6237075.1"/>
    </source>
</evidence>